<dbReference type="Gene3D" id="1.10.3210.30">
    <property type="match status" value="1"/>
</dbReference>
<dbReference type="Pfam" id="PF00270">
    <property type="entry name" value="DEAD"/>
    <property type="match status" value="1"/>
</dbReference>
<organism evidence="12 13">
    <name type="scientific">Streptococcus parauberis</name>
    <dbReference type="NCBI Taxonomy" id="1348"/>
    <lineage>
        <taxon>Bacteria</taxon>
        <taxon>Bacillati</taxon>
        <taxon>Bacillota</taxon>
        <taxon>Bacilli</taxon>
        <taxon>Lactobacillales</taxon>
        <taxon>Streptococcaceae</taxon>
        <taxon>Streptococcus</taxon>
    </lineage>
</organism>
<dbReference type="GO" id="GO:0046872">
    <property type="term" value="F:metal ion binding"/>
    <property type="evidence" value="ECO:0007669"/>
    <property type="project" value="UniProtKB-KW"/>
</dbReference>
<dbReference type="PROSITE" id="PS51643">
    <property type="entry name" value="HD_CAS3"/>
    <property type="match status" value="1"/>
</dbReference>
<gene>
    <name evidence="12" type="primary">cas3</name>
    <name evidence="12" type="ORF">P7G31_05745</name>
</gene>
<dbReference type="SMART" id="SM00487">
    <property type="entry name" value="DEXDc"/>
    <property type="match status" value="1"/>
</dbReference>
<dbReference type="CDD" id="cd09641">
    <property type="entry name" value="Cas3''_I"/>
    <property type="match status" value="1"/>
</dbReference>
<dbReference type="InterPro" id="IPR006483">
    <property type="entry name" value="CRISPR-assoc_Cas3_HD"/>
</dbReference>
<evidence type="ECO:0000259" key="11">
    <source>
        <dbReference type="PROSITE" id="PS51643"/>
    </source>
</evidence>
<dbReference type="InterPro" id="IPR014001">
    <property type="entry name" value="Helicase_ATP-bd"/>
</dbReference>
<dbReference type="InterPro" id="IPR001650">
    <property type="entry name" value="Helicase_C-like"/>
</dbReference>
<reference evidence="12" key="1">
    <citation type="submission" date="2023-03" db="EMBL/GenBank/DDBJ databases">
        <authorList>
            <person name="Shen W."/>
            <person name="Cai J."/>
        </authorList>
    </citation>
    <scope>NUCLEOTIDE SEQUENCE</scope>
    <source>
        <strain evidence="12">P82-2</strain>
    </source>
</reference>
<dbReference type="CDD" id="cd17930">
    <property type="entry name" value="DEXHc_cas3"/>
    <property type="match status" value="1"/>
</dbReference>
<proteinExistence type="inferred from homology"/>
<dbReference type="GO" id="GO:0005524">
    <property type="term" value="F:ATP binding"/>
    <property type="evidence" value="ECO:0007669"/>
    <property type="project" value="UniProtKB-KW"/>
</dbReference>
<dbReference type="AlphaFoldDB" id="A0AAE4KUK2"/>
<evidence type="ECO:0000256" key="4">
    <source>
        <dbReference type="ARBA" id="ARBA00022723"/>
    </source>
</evidence>
<comment type="similarity">
    <text evidence="2">In the central section; belongs to the CRISPR-associated helicase Cas3 family.</text>
</comment>
<dbReference type="GO" id="GO:0051607">
    <property type="term" value="P:defense response to virus"/>
    <property type="evidence" value="ECO:0007669"/>
    <property type="project" value="UniProtKB-KW"/>
</dbReference>
<dbReference type="Proteomes" id="UP001180515">
    <property type="component" value="Unassembled WGS sequence"/>
</dbReference>
<name>A0AAE4KUK2_9STRE</name>
<dbReference type="GO" id="GO:0004518">
    <property type="term" value="F:nuclease activity"/>
    <property type="evidence" value="ECO:0007669"/>
    <property type="project" value="UniProtKB-KW"/>
</dbReference>
<evidence type="ECO:0000256" key="2">
    <source>
        <dbReference type="ARBA" id="ARBA00009046"/>
    </source>
</evidence>
<dbReference type="InterPro" id="IPR054712">
    <property type="entry name" value="Cas3-like_dom"/>
</dbReference>
<feature type="domain" description="Helicase C-terminal" evidence="10">
    <location>
        <begin position="494"/>
        <end position="649"/>
    </location>
</feature>
<dbReference type="GO" id="GO:0016787">
    <property type="term" value="F:hydrolase activity"/>
    <property type="evidence" value="ECO:0007669"/>
    <property type="project" value="UniProtKB-KW"/>
</dbReference>
<dbReference type="PROSITE" id="PS51194">
    <property type="entry name" value="HELICASE_CTER"/>
    <property type="match status" value="1"/>
</dbReference>
<dbReference type="RefSeq" id="WP_311982090.1">
    <property type="nucleotide sequence ID" value="NZ_JARQAG010000006.1"/>
</dbReference>
<evidence type="ECO:0000256" key="1">
    <source>
        <dbReference type="ARBA" id="ARBA00006847"/>
    </source>
</evidence>
<dbReference type="EMBL" id="JARQAG010000006">
    <property type="protein sequence ID" value="MDT2731746.1"/>
    <property type="molecule type" value="Genomic_DNA"/>
</dbReference>
<dbReference type="NCBIfam" id="TIGR01596">
    <property type="entry name" value="cas3_HD"/>
    <property type="match status" value="1"/>
</dbReference>
<sequence>MIIGHYDASTEKKQSLEEHLFNVAIDAREHAATINQGDLLFLLGLFHDLGKAHPDFQDKLLNHPKRHVDHSSAGAYYLLLRIPQILIQKGIPQKDSFIFSEVIAYVISAHHGIYDLYDREANESQFNRLRMRINSVQEKAAFDQTIQPFATDLEFQLPTYGYNHLEDLIVKSYANFKNALAKLPDKDDTERDFYVGAFVRLYLSFLKNADILDTVNAYEEVIIPSSEEENQNRRDSYLHYVEELYQKFGKPSNDLNRVRTMIADRIKERGQKDSSGIYRLNLPTGAGKTKASLRYAVQQMAQQNKKRFYYITAFLSVLEQNAKDIKAIIGEDGVLEHHSNIVREKEFKELYEEIDDEVMQEYLLDSWDSPVVLTTMVQFFQTLFKTKSANIRRFSNLANSIMVLDEVQSLPIEVTSLFNLMMNFMSRVMNTTIILCTATQPAYDYESLEHQLVYGGEMAEQADIVALTKKERIVFERTELKKLREDNSKTSLSEVADYVLEQEESVLVILNTKPAVYQLYQLLNEQTERPLYQLSTNMCPQHRLDTIAEIKQLIKEDVPLICISTQLIEAGVDVDFAQVVRSYAGIDSIVQASGRCNREGKRALGQVTLVNVNSEEENISRLTEIKKKKSVTEDILYHQSSPIDISVFNDEFFKRYYENNSKNMDYPIGDNQTAYDYLSHNHFAGIQLKGILRQAFKTAGQKIDLIKDDSIGIIVPYGDSIEMLEDFETFLADHTYPTFEDYIYIKEKVKELQLYTVNARENSSFLKQAKPYLDGRIWILPQEFYDEKFGIKKEADSLLIF</sequence>
<keyword evidence="5" id="KW-0547">Nucleotide-binding</keyword>
<dbReference type="Pfam" id="PF22590">
    <property type="entry name" value="Cas3-like_C_2"/>
    <property type="match status" value="1"/>
</dbReference>
<evidence type="ECO:0000256" key="3">
    <source>
        <dbReference type="ARBA" id="ARBA00022722"/>
    </source>
</evidence>
<dbReference type="Pfam" id="PF01966">
    <property type="entry name" value="HD"/>
    <property type="match status" value="1"/>
</dbReference>
<dbReference type="InterPro" id="IPR006474">
    <property type="entry name" value="Helicase_Cas3_CRISPR-ass_core"/>
</dbReference>
<dbReference type="InterPro" id="IPR027417">
    <property type="entry name" value="P-loop_NTPase"/>
</dbReference>
<evidence type="ECO:0000313" key="12">
    <source>
        <dbReference type="EMBL" id="MDT2731746.1"/>
    </source>
</evidence>
<evidence type="ECO:0000313" key="13">
    <source>
        <dbReference type="Proteomes" id="UP001180515"/>
    </source>
</evidence>
<keyword evidence="8" id="KW-0067">ATP-binding</keyword>
<keyword evidence="9" id="KW-0051">Antiviral defense</keyword>
<protein>
    <submittedName>
        <fullName evidence="12">CRISPR-associated helicase Cas3</fullName>
    </submittedName>
</protein>
<keyword evidence="3" id="KW-0540">Nuclease</keyword>
<evidence type="ECO:0000256" key="8">
    <source>
        <dbReference type="ARBA" id="ARBA00022840"/>
    </source>
</evidence>
<dbReference type="GO" id="GO:0003676">
    <property type="term" value="F:nucleic acid binding"/>
    <property type="evidence" value="ECO:0007669"/>
    <property type="project" value="InterPro"/>
</dbReference>
<evidence type="ECO:0000256" key="5">
    <source>
        <dbReference type="ARBA" id="ARBA00022741"/>
    </source>
</evidence>
<dbReference type="InterPro" id="IPR038257">
    <property type="entry name" value="CRISPR-assoc_Cas3_HD_sf"/>
</dbReference>
<evidence type="ECO:0000256" key="6">
    <source>
        <dbReference type="ARBA" id="ARBA00022801"/>
    </source>
</evidence>
<comment type="similarity">
    <text evidence="1">In the N-terminal section; belongs to the CRISPR-associated nuclease Cas3-HD family.</text>
</comment>
<evidence type="ECO:0000256" key="7">
    <source>
        <dbReference type="ARBA" id="ARBA00022806"/>
    </source>
</evidence>
<keyword evidence="7" id="KW-0347">Helicase</keyword>
<comment type="caution">
    <text evidence="12">The sequence shown here is derived from an EMBL/GenBank/DDBJ whole genome shotgun (WGS) entry which is preliminary data.</text>
</comment>
<evidence type="ECO:0000256" key="9">
    <source>
        <dbReference type="ARBA" id="ARBA00023118"/>
    </source>
</evidence>
<keyword evidence="6" id="KW-0378">Hydrolase</keyword>
<accession>A0AAE4KUK2</accession>
<dbReference type="InterPro" id="IPR011545">
    <property type="entry name" value="DEAD/DEAH_box_helicase_dom"/>
</dbReference>
<evidence type="ECO:0000259" key="10">
    <source>
        <dbReference type="PROSITE" id="PS51194"/>
    </source>
</evidence>
<dbReference type="InterPro" id="IPR006674">
    <property type="entry name" value="HD_domain"/>
</dbReference>
<dbReference type="Gene3D" id="3.40.50.300">
    <property type="entry name" value="P-loop containing nucleotide triphosphate hydrolases"/>
    <property type="match status" value="2"/>
</dbReference>
<dbReference type="GO" id="GO:0004386">
    <property type="term" value="F:helicase activity"/>
    <property type="evidence" value="ECO:0007669"/>
    <property type="project" value="UniProtKB-KW"/>
</dbReference>
<dbReference type="SUPFAM" id="SSF52540">
    <property type="entry name" value="P-loop containing nucleoside triphosphate hydrolases"/>
    <property type="match status" value="1"/>
</dbReference>
<keyword evidence="4" id="KW-0479">Metal-binding</keyword>
<dbReference type="NCBIfam" id="TIGR01587">
    <property type="entry name" value="cas3_core"/>
    <property type="match status" value="1"/>
</dbReference>
<feature type="domain" description="HD Cas3-type" evidence="11">
    <location>
        <begin position="9"/>
        <end position="212"/>
    </location>
</feature>